<organism evidence="2 3">
    <name type="scientific">Pontibacter lucknowensis</name>
    <dbReference type="NCBI Taxonomy" id="1077936"/>
    <lineage>
        <taxon>Bacteria</taxon>
        <taxon>Pseudomonadati</taxon>
        <taxon>Bacteroidota</taxon>
        <taxon>Cytophagia</taxon>
        <taxon>Cytophagales</taxon>
        <taxon>Hymenobacteraceae</taxon>
        <taxon>Pontibacter</taxon>
    </lineage>
</organism>
<dbReference type="GO" id="GO:0016740">
    <property type="term" value="F:transferase activity"/>
    <property type="evidence" value="ECO:0007669"/>
    <property type="project" value="UniProtKB-KW"/>
</dbReference>
<keyword evidence="3" id="KW-1185">Reference proteome</keyword>
<dbReference type="Pfam" id="PF00535">
    <property type="entry name" value="Glycos_transf_2"/>
    <property type="match status" value="1"/>
</dbReference>
<dbReference type="RefSeq" id="WP_076422219.1">
    <property type="nucleotide sequence ID" value="NZ_FTNM01000003.1"/>
</dbReference>
<dbReference type="PANTHER" id="PTHR43685:SF2">
    <property type="entry name" value="GLYCOSYLTRANSFERASE 2-LIKE DOMAIN-CONTAINING PROTEIN"/>
    <property type="match status" value="1"/>
</dbReference>
<evidence type="ECO:0000313" key="2">
    <source>
        <dbReference type="EMBL" id="SIR10430.1"/>
    </source>
</evidence>
<reference evidence="3" key="1">
    <citation type="submission" date="2017-01" db="EMBL/GenBank/DDBJ databases">
        <authorList>
            <person name="Varghese N."/>
            <person name="Submissions S."/>
        </authorList>
    </citation>
    <scope>NUCLEOTIDE SEQUENCE [LARGE SCALE GENOMIC DNA]</scope>
    <source>
        <strain evidence="3">DM9</strain>
    </source>
</reference>
<dbReference type="Gene3D" id="3.90.550.10">
    <property type="entry name" value="Spore Coat Polysaccharide Biosynthesis Protein SpsA, Chain A"/>
    <property type="match status" value="1"/>
</dbReference>
<dbReference type="CDD" id="cd00761">
    <property type="entry name" value="Glyco_tranf_GTA_type"/>
    <property type="match status" value="1"/>
</dbReference>
<gene>
    <name evidence="2" type="ORF">SAMN05421545_2311</name>
</gene>
<protein>
    <submittedName>
        <fullName evidence="2">Glycosyltransferase involved in cell wall bisynthesis</fullName>
    </submittedName>
</protein>
<sequence length="298" mass="34661">MVIETTIIIPHYQRAKLLIDTIESIKLQNYNKWECIIVDDGSDEANVKAIIGYISGDSRFTFVSRPDEEIKGANSCRRYGLTLAKGDFIKWFDSDDIMEQDFLSTQVKFIKDGFDGILCNCKVYNDNLTVLKSESWRELNYSNNILGDYLSEKLAWQTGSGLWRKSIFKSYEPFSYDLNNAQEWLFHFDILTLGIKVGVIDKALYKIRSHKSSISYNRNLKYNYHRLLSRLIALEKFSEADISGKKFLTLPIVKDLKRNRGKYLFFGALKTLQTLITYSLRSILIKKKLRQSDFSLIR</sequence>
<dbReference type="STRING" id="1077936.SAMN05421545_2311"/>
<dbReference type="SUPFAM" id="SSF53448">
    <property type="entry name" value="Nucleotide-diphospho-sugar transferases"/>
    <property type="match status" value="1"/>
</dbReference>
<evidence type="ECO:0000259" key="1">
    <source>
        <dbReference type="Pfam" id="PF00535"/>
    </source>
</evidence>
<dbReference type="EMBL" id="FTNM01000003">
    <property type="protein sequence ID" value="SIR10430.1"/>
    <property type="molecule type" value="Genomic_DNA"/>
</dbReference>
<accession>A0A1N6Y774</accession>
<proteinExistence type="predicted"/>
<dbReference type="PANTHER" id="PTHR43685">
    <property type="entry name" value="GLYCOSYLTRANSFERASE"/>
    <property type="match status" value="1"/>
</dbReference>
<dbReference type="Proteomes" id="UP000185924">
    <property type="component" value="Unassembled WGS sequence"/>
</dbReference>
<dbReference type="InterPro" id="IPR050834">
    <property type="entry name" value="Glycosyltransf_2"/>
</dbReference>
<keyword evidence="2" id="KW-0808">Transferase</keyword>
<dbReference type="InterPro" id="IPR029044">
    <property type="entry name" value="Nucleotide-diphossugar_trans"/>
</dbReference>
<evidence type="ECO:0000313" key="3">
    <source>
        <dbReference type="Proteomes" id="UP000185924"/>
    </source>
</evidence>
<feature type="domain" description="Glycosyltransferase 2-like" evidence="1">
    <location>
        <begin position="6"/>
        <end position="166"/>
    </location>
</feature>
<dbReference type="InterPro" id="IPR001173">
    <property type="entry name" value="Glyco_trans_2-like"/>
</dbReference>
<dbReference type="AlphaFoldDB" id="A0A1N6Y774"/>
<name>A0A1N6Y774_9BACT</name>
<dbReference type="OrthoDB" id="597270at2"/>